<evidence type="ECO:0000313" key="3">
    <source>
        <dbReference type="Proteomes" id="UP000591131"/>
    </source>
</evidence>
<sequence>VYQHWLGGRGARMAEEDRQRALEEKIKFLSLVEANIKHLEGKLDNSHTRETRIDKWRSIAASVISHEWRSLWGRMTDKERASQVRDSRWGDLKKRYREKIDQNAKTGSGGGSQSKLDDLDKLVERILGSGSKASVDGLEVSSDGVPANAIDLDDVLHPIVEAEESADITDSSGIPLNGTAPTLPLKPSKRQRLTCTTRSLNDAKVSLKASQEDYVRQKTEYYRLLCEKMKLDLELFYAKE</sequence>
<comment type="caution">
    <text evidence="2">The sequence shown here is derived from an EMBL/GenBank/DDBJ whole genome shotgun (WGS) entry which is preliminary data.</text>
</comment>
<evidence type="ECO:0000313" key="2">
    <source>
        <dbReference type="EMBL" id="KAF4657047.1"/>
    </source>
</evidence>
<dbReference type="OrthoDB" id="6766923at2759"/>
<evidence type="ECO:0000256" key="1">
    <source>
        <dbReference type="SAM" id="MobiDB-lite"/>
    </source>
</evidence>
<keyword evidence="3" id="KW-1185">Reference proteome</keyword>
<accession>A0A7J6LCR6</accession>
<proteinExistence type="predicted"/>
<reference evidence="2 3" key="1">
    <citation type="submission" date="2020-04" db="EMBL/GenBank/DDBJ databases">
        <title>Perkinsus chesapeaki whole genome sequence.</title>
        <authorList>
            <person name="Bogema D.R."/>
        </authorList>
    </citation>
    <scope>NUCLEOTIDE SEQUENCE [LARGE SCALE GENOMIC DNA]</scope>
    <source>
        <strain evidence="2">ATCC PRA-425</strain>
    </source>
</reference>
<dbReference type="AlphaFoldDB" id="A0A7J6LCR6"/>
<dbReference type="EMBL" id="JAAPAO010000563">
    <property type="protein sequence ID" value="KAF4657047.1"/>
    <property type="molecule type" value="Genomic_DNA"/>
</dbReference>
<evidence type="ECO:0008006" key="4">
    <source>
        <dbReference type="Google" id="ProtNLM"/>
    </source>
</evidence>
<name>A0A7J6LCR6_PERCH</name>
<protein>
    <recommendedName>
        <fullName evidence="4">Regulatory protein zeste</fullName>
    </recommendedName>
</protein>
<feature type="region of interest" description="Disordered" evidence="1">
    <location>
        <begin position="167"/>
        <end position="191"/>
    </location>
</feature>
<dbReference type="Proteomes" id="UP000591131">
    <property type="component" value="Unassembled WGS sequence"/>
</dbReference>
<organism evidence="2 3">
    <name type="scientific">Perkinsus chesapeaki</name>
    <name type="common">Clam parasite</name>
    <name type="synonym">Perkinsus andrewsi</name>
    <dbReference type="NCBI Taxonomy" id="330153"/>
    <lineage>
        <taxon>Eukaryota</taxon>
        <taxon>Sar</taxon>
        <taxon>Alveolata</taxon>
        <taxon>Perkinsozoa</taxon>
        <taxon>Perkinsea</taxon>
        <taxon>Perkinsida</taxon>
        <taxon>Perkinsidae</taxon>
        <taxon>Perkinsus</taxon>
    </lineage>
</organism>
<gene>
    <name evidence="2" type="ORF">FOL47_008634</name>
</gene>
<feature type="non-terminal residue" evidence="2">
    <location>
        <position position="240"/>
    </location>
</feature>